<comment type="caution">
    <text evidence="3">The sequence shown here is derived from an EMBL/GenBank/DDBJ whole genome shotgun (WGS) entry which is preliminary data.</text>
</comment>
<dbReference type="PANTHER" id="PTHR48090">
    <property type="entry name" value="UNDECAPRENYL-PHOSPHATE 4-DEOXY-4-FORMAMIDO-L-ARABINOSE TRANSFERASE-RELATED"/>
    <property type="match status" value="1"/>
</dbReference>
<keyword evidence="1" id="KW-0472">Membrane</keyword>
<dbReference type="Gene3D" id="3.90.550.10">
    <property type="entry name" value="Spore Coat Polysaccharide Biosynthesis Protein SpsA, Chain A"/>
    <property type="match status" value="1"/>
</dbReference>
<dbReference type="InterPro" id="IPR029044">
    <property type="entry name" value="Nucleotide-diphossugar_trans"/>
</dbReference>
<name>A0A5M8P4T9_9BACT</name>
<dbReference type="InterPro" id="IPR001173">
    <property type="entry name" value="Glyco_trans_2-like"/>
</dbReference>
<dbReference type="CDD" id="cd04187">
    <property type="entry name" value="DPM1_like_bac"/>
    <property type="match status" value="1"/>
</dbReference>
<keyword evidence="3" id="KW-0808">Transferase</keyword>
<dbReference type="AlphaFoldDB" id="A0A5M8P4T9"/>
<evidence type="ECO:0000313" key="4">
    <source>
        <dbReference type="Proteomes" id="UP000324575"/>
    </source>
</evidence>
<dbReference type="EMBL" id="SNRX01000001">
    <property type="protein sequence ID" value="KAA6303527.1"/>
    <property type="molecule type" value="Genomic_DNA"/>
</dbReference>
<dbReference type="InterPro" id="IPR050256">
    <property type="entry name" value="Glycosyltransferase_2"/>
</dbReference>
<dbReference type="Pfam" id="PF00535">
    <property type="entry name" value="Glycos_transf_2"/>
    <property type="match status" value="1"/>
</dbReference>
<feature type="domain" description="Glycosyltransferase 2-like" evidence="2">
    <location>
        <begin position="5"/>
        <end position="168"/>
    </location>
</feature>
<dbReference type="EC" id="2.4.-.-" evidence="3"/>
<proteinExistence type="predicted"/>
<accession>A0A5M8P4T9</accession>
<reference evidence="3 4" key="1">
    <citation type="submission" date="2019-03" db="EMBL/GenBank/DDBJ databases">
        <title>Single cell metagenomics reveals metabolic interactions within the superorganism composed of flagellate Streblomastix strix and complex community of Bacteroidetes bacteria on its surface.</title>
        <authorList>
            <person name="Treitli S.C."/>
            <person name="Kolisko M."/>
            <person name="Husnik F."/>
            <person name="Keeling P."/>
            <person name="Hampl V."/>
        </authorList>
    </citation>
    <scope>NUCLEOTIDE SEQUENCE [LARGE SCALE GENOMIC DNA]</scope>
    <source>
        <strain evidence="3">St1</strain>
    </source>
</reference>
<evidence type="ECO:0000256" key="1">
    <source>
        <dbReference type="SAM" id="Phobius"/>
    </source>
</evidence>
<evidence type="ECO:0000313" key="3">
    <source>
        <dbReference type="EMBL" id="KAA6303527.1"/>
    </source>
</evidence>
<dbReference type="GO" id="GO:0005886">
    <property type="term" value="C:plasma membrane"/>
    <property type="evidence" value="ECO:0007669"/>
    <property type="project" value="TreeGrafter"/>
</dbReference>
<keyword evidence="3" id="KW-0328">Glycosyltransferase</keyword>
<organism evidence="3 4">
    <name type="scientific">Candidatus Ordinivivax streblomastigis</name>
    <dbReference type="NCBI Taxonomy" id="2540710"/>
    <lineage>
        <taxon>Bacteria</taxon>
        <taxon>Pseudomonadati</taxon>
        <taxon>Bacteroidota</taxon>
        <taxon>Bacteroidia</taxon>
        <taxon>Bacteroidales</taxon>
        <taxon>Candidatus Ordinivivax</taxon>
    </lineage>
</organism>
<dbReference type="PANTHER" id="PTHR48090:SF8">
    <property type="entry name" value="GLYCOSYLTRANSFERASE CSBB-RELATED"/>
    <property type="match status" value="1"/>
</dbReference>
<keyword evidence="1" id="KW-0812">Transmembrane</keyword>
<feature type="transmembrane region" description="Helical" evidence="1">
    <location>
        <begin position="263"/>
        <end position="288"/>
    </location>
</feature>
<sequence>MLLISIILPCYNEELAIKGTYKELSSIMQQMGNDYEFIFVDDGSKDTTFSMLRELSLQDNCVRYIQFSRNFGKEAALLAGLQRAKGQYIVVMDVDLQDPPSLIPQMFEAVASGEYDCAGTRRITRAGEPPIRSLFARMFYSLMTKFTDIEIVDGARDFRLMSRPYVDAVLSLPERNRFSKGIFPWVGFKTKWFEYENIQRSTGETKWSFGKLFLYSLDGIIAFSSKPMAIASILGILLFLSSLFLIGFIILRKAFWGDPVAGWASTICIILFCSGIQLFTAGILGQYISKIYIEVKKRPYFIIKEEK</sequence>
<keyword evidence="1" id="KW-1133">Transmembrane helix</keyword>
<protein>
    <submittedName>
        <fullName evidence="3">Putative glycosyltransferase CsbB</fullName>
        <ecNumber evidence="3">2.4.-.-</ecNumber>
    </submittedName>
</protein>
<dbReference type="Proteomes" id="UP000324575">
    <property type="component" value="Unassembled WGS sequence"/>
</dbReference>
<dbReference type="GO" id="GO:0016757">
    <property type="term" value="F:glycosyltransferase activity"/>
    <property type="evidence" value="ECO:0007669"/>
    <property type="project" value="UniProtKB-KW"/>
</dbReference>
<evidence type="ECO:0000259" key="2">
    <source>
        <dbReference type="Pfam" id="PF00535"/>
    </source>
</evidence>
<dbReference type="SUPFAM" id="SSF53448">
    <property type="entry name" value="Nucleotide-diphospho-sugar transferases"/>
    <property type="match status" value="1"/>
</dbReference>
<feature type="transmembrane region" description="Helical" evidence="1">
    <location>
        <begin position="229"/>
        <end position="251"/>
    </location>
</feature>
<gene>
    <name evidence="3" type="ORF">EZS26_000078</name>
</gene>